<evidence type="ECO:0000313" key="1">
    <source>
        <dbReference type="EMBL" id="PEQ08794.1"/>
    </source>
</evidence>
<dbReference type="Proteomes" id="UP000220841">
    <property type="component" value="Unassembled WGS sequence"/>
</dbReference>
<dbReference type="AlphaFoldDB" id="A0A2A8HIK0"/>
<reference evidence="1 2" key="1">
    <citation type="submission" date="2017-09" db="EMBL/GenBank/DDBJ databases">
        <title>Large-scale bioinformatics analysis of Bacillus genomes uncovers conserved roles of natural products in bacterial physiology.</title>
        <authorList>
            <consortium name="Agbiome Team Llc"/>
            <person name="Bleich R.M."/>
            <person name="Grubbs K.J."/>
            <person name="Santa Maria K.C."/>
            <person name="Allen S.E."/>
            <person name="Farag S."/>
            <person name="Shank E.A."/>
            <person name="Bowers A."/>
        </authorList>
    </citation>
    <scope>NUCLEOTIDE SEQUENCE [LARGE SCALE GENOMIC DNA]</scope>
    <source>
        <strain evidence="1 2">AFS021349</strain>
    </source>
</reference>
<evidence type="ECO:0000313" key="2">
    <source>
        <dbReference type="Proteomes" id="UP000220841"/>
    </source>
</evidence>
<proteinExistence type="predicted"/>
<organism evidence="1 2">
    <name type="scientific">Bacillus toyonensis</name>
    <dbReference type="NCBI Taxonomy" id="155322"/>
    <lineage>
        <taxon>Bacteria</taxon>
        <taxon>Bacillati</taxon>
        <taxon>Bacillota</taxon>
        <taxon>Bacilli</taxon>
        <taxon>Bacillales</taxon>
        <taxon>Bacillaceae</taxon>
        <taxon>Bacillus</taxon>
        <taxon>Bacillus cereus group</taxon>
    </lineage>
</organism>
<dbReference type="EMBL" id="NUBY01000024">
    <property type="protein sequence ID" value="PEQ08794.1"/>
    <property type="molecule type" value="Genomic_DNA"/>
</dbReference>
<name>A0A2A8HIK0_9BACI</name>
<gene>
    <name evidence="1" type="ORF">CN585_07130</name>
</gene>
<sequence>MVVDCLNEFLESELQGEYVVKEQVFDTKNFTVYIVTPVDNKLEYERLILLKHLSNEEPSVHIWETCICKKATKMEIAKEVTEAIQSGFIKKTKPYLK</sequence>
<accession>A0A2A8HIK0</accession>
<comment type="caution">
    <text evidence="1">The sequence shown here is derived from an EMBL/GenBank/DDBJ whole genome shotgun (WGS) entry which is preliminary data.</text>
</comment>
<dbReference type="RefSeq" id="WP_098226045.1">
    <property type="nucleotide sequence ID" value="NZ_NUBY01000024.1"/>
</dbReference>
<protein>
    <submittedName>
        <fullName evidence="1">Uncharacterized protein</fullName>
    </submittedName>
</protein>